<protein>
    <recommendedName>
        <fullName evidence="3">cutinase</fullName>
        <ecNumber evidence="3">3.1.1.74</ecNumber>
    </recommendedName>
</protein>
<feature type="signal peptide" evidence="13">
    <location>
        <begin position="1"/>
        <end position="16"/>
    </location>
</feature>
<evidence type="ECO:0000256" key="10">
    <source>
        <dbReference type="ARBA" id="ARBA00034045"/>
    </source>
</evidence>
<feature type="active site" evidence="11">
    <location>
        <position position="217"/>
    </location>
</feature>
<evidence type="ECO:0000256" key="2">
    <source>
        <dbReference type="ARBA" id="ARBA00007534"/>
    </source>
</evidence>
<evidence type="ECO:0000256" key="13">
    <source>
        <dbReference type="SAM" id="SignalP"/>
    </source>
</evidence>
<evidence type="ECO:0000256" key="12">
    <source>
        <dbReference type="PIRSR" id="PIRSR611150-2"/>
    </source>
</evidence>
<evidence type="ECO:0000256" key="3">
    <source>
        <dbReference type="ARBA" id="ARBA00013095"/>
    </source>
</evidence>
<dbReference type="EC" id="3.1.1.74" evidence="3"/>
<evidence type="ECO:0000256" key="8">
    <source>
        <dbReference type="ARBA" id="ARBA00023026"/>
    </source>
</evidence>
<feature type="active site" description="Nucleophile" evidence="11">
    <location>
        <position position="162"/>
    </location>
</feature>
<evidence type="ECO:0000256" key="5">
    <source>
        <dbReference type="ARBA" id="ARBA00022525"/>
    </source>
</evidence>
<dbReference type="GO" id="GO:0005576">
    <property type="term" value="C:extracellular region"/>
    <property type="evidence" value="ECO:0007669"/>
    <property type="project" value="UniProtKB-SubCell"/>
</dbReference>
<reference evidence="14 15" key="1">
    <citation type="submission" date="2020-05" db="EMBL/GenBank/DDBJ databases">
        <title>Identification and distribution of gene clusters putatively required for synthesis of sphingolipid metabolism inhibitors in phylogenetically diverse species of the filamentous fungus Fusarium.</title>
        <authorList>
            <person name="Kim H.-S."/>
            <person name="Busman M."/>
            <person name="Brown D.W."/>
            <person name="Divon H."/>
            <person name="Uhlig S."/>
            <person name="Proctor R.H."/>
        </authorList>
    </citation>
    <scope>NUCLEOTIDE SEQUENCE [LARGE SCALE GENOMIC DNA]</scope>
    <source>
        <strain evidence="14 15">NRRL 25196</strain>
    </source>
</reference>
<dbReference type="GO" id="GO:0016052">
    <property type="term" value="P:carbohydrate catabolic process"/>
    <property type="evidence" value="ECO:0007669"/>
    <property type="project" value="TreeGrafter"/>
</dbReference>
<dbReference type="PROSITE" id="PS00931">
    <property type="entry name" value="CUTINASE_2"/>
    <property type="match status" value="1"/>
</dbReference>
<keyword evidence="7" id="KW-0378">Hydrolase</keyword>
<dbReference type="Pfam" id="PF01083">
    <property type="entry name" value="Cutinase"/>
    <property type="match status" value="2"/>
</dbReference>
<feature type="disulfide bond" evidence="12">
    <location>
        <begin position="213"/>
        <end position="220"/>
    </location>
</feature>
<keyword evidence="15" id="KW-1185">Reference proteome</keyword>
<dbReference type="EMBL" id="JAAOAO010000125">
    <property type="protein sequence ID" value="KAF5561788.1"/>
    <property type="molecule type" value="Genomic_DNA"/>
</dbReference>
<keyword evidence="6 13" id="KW-0732">Signal</keyword>
<evidence type="ECO:0000256" key="9">
    <source>
        <dbReference type="ARBA" id="ARBA00023157"/>
    </source>
</evidence>
<comment type="similarity">
    <text evidence="2">Belongs to the cutinase family.</text>
</comment>
<dbReference type="PANTHER" id="PTHR48250">
    <property type="entry name" value="CUTINASE 2-RELATED"/>
    <property type="match status" value="1"/>
</dbReference>
<dbReference type="InterPro" id="IPR000675">
    <property type="entry name" value="Cutinase/axe"/>
</dbReference>
<evidence type="ECO:0000313" key="15">
    <source>
        <dbReference type="Proteomes" id="UP000574317"/>
    </source>
</evidence>
<dbReference type="GO" id="GO:0050525">
    <property type="term" value="F:cutinase activity"/>
    <property type="evidence" value="ECO:0007669"/>
    <property type="project" value="UniProtKB-EC"/>
</dbReference>
<organism evidence="14 15">
    <name type="scientific">Fusarium napiforme</name>
    <dbReference type="NCBI Taxonomy" id="42672"/>
    <lineage>
        <taxon>Eukaryota</taxon>
        <taxon>Fungi</taxon>
        <taxon>Dikarya</taxon>
        <taxon>Ascomycota</taxon>
        <taxon>Pezizomycotina</taxon>
        <taxon>Sordariomycetes</taxon>
        <taxon>Hypocreomycetidae</taxon>
        <taxon>Hypocreales</taxon>
        <taxon>Nectriaceae</taxon>
        <taxon>Fusarium</taxon>
        <taxon>Fusarium fujikuroi species complex</taxon>
    </lineage>
</organism>
<keyword evidence="8" id="KW-0843">Virulence</keyword>
<evidence type="ECO:0000256" key="6">
    <source>
        <dbReference type="ARBA" id="ARBA00022729"/>
    </source>
</evidence>
<evidence type="ECO:0000256" key="1">
    <source>
        <dbReference type="ARBA" id="ARBA00004613"/>
    </source>
</evidence>
<evidence type="ECO:0000256" key="7">
    <source>
        <dbReference type="ARBA" id="ARBA00022801"/>
    </source>
</evidence>
<feature type="chain" id="PRO_5034921440" description="cutinase" evidence="13">
    <location>
        <begin position="17"/>
        <end position="251"/>
    </location>
</feature>
<comment type="caution">
    <text evidence="14">The sequence shown here is derived from an EMBL/GenBank/DDBJ whole genome shotgun (WGS) entry which is preliminary data.</text>
</comment>
<name>A0A8H5NEE5_9HYPO</name>
<proteinExistence type="inferred from homology"/>
<dbReference type="SMART" id="SM01110">
    <property type="entry name" value="Cutinase"/>
    <property type="match status" value="1"/>
</dbReference>
<dbReference type="Gene3D" id="3.40.50.1820">
    <property type="entry name" value="alpha/beta hydrolase"/>
    <property type="match status" value="1"/>
</dbReference>
<dbReference type="InterPro" id="IPR043579">
    <property type="entry name" value="CUTINASE_2"/>
</dbReference>
<feature type="active site" description="Proton donor/acceptor" evidence="11">
    <location>
        <position position="230"/>
    </location>
</feature>
<dbReference type="Proteomes" id="UP000574317">
    <property type="component" value="Unassembled WGS sequence"/>
</dbReference>
<dbReference type="SUPFAM" id="SSF53474">
    <property type="entry name" value="alpha/beta-Hydrolases"/>
    <property type="match status" value="1"/>
</dbReference>
<keyword evidence="9 12" id="KW-1015">Disulfide bond</keyword>
<dbReference type="PANTHER" id="PTHR48250:SF3">
    <property type="entry name" value="CUTINASE 1-RELATED"/>
    <property type="match status" value="1"/>
</dbReference>
<dbReference type="InterPro" id="IPR011150">
    <property type="entry name" value="Cutinase_monf"/>
</dbReference>
<comment type="subcellular location">
    <subcellularLocation>
        <location evidence="1">Secreted</location>
    </subcellularLocation>
</comment>
<accession>A0A8H5NEE5</accession>
<evidence type="ECO:0000256" key="4">
    <source>
        <dbReference type="ARBA" id="ARBA00022487"/>
    </source>
</evidence>
<evidence type="ECO:0000313" key="14">
    <source>
        <dbReference type="EMBL" id="KAF5561788.1"/>
    </source>
</evidence>
<comment type="catalytic activity">
    <reaction evidence="10">
        <text>cutin + H2O = cutin monomers.</text>
        <dbReference type="EC" id="3.1.1.74"/>
    </reaction>
</comment>
<dbReference type="InterPro" id="IPR029058">
    <property type="entry name" value="AB_hydrolase_fold"/>
</dbReference>
<feature type="disulfide bond" evidence="12">
    <location>
        <begin position="55"/>
        <end position="132"/>
    </location>
</feature>
<gene>
    <name evidence="14" type="ORF">FNAPI_3476</name>
</gene>
<evidence type="ECO:0000256" key="11">
    <source>
        <dbReference type="PIRSR" id="PIRSR611150-1"/>
    </source>
</evidence>
<keyword evidence="5" id="KW-0964">Secreted</keyword>
<dbReference type="AlphaFoldDB" id="A0A8H5NEE5"/>
<dbReference type="PRINTS" id="PR00129">
    <property type="entry name" value="CUTINASE"/>
</dbReference>
<sequence length="251" mass="26782">MRVSFILSFLLAGATALPTAPSNKERAVDAQDANLLEARDLLNRNDLENGDSSNCPPAILIYARGSTEPGNLGITVGPILAEAMRLAIPDIWIQGVGGPYTADLAPNFLPEGTTDASIDEAKRLFQMAYDKCPDTPVVTAGYRQVIPLINLVFICSFCAFNSQGTVVVGYALSELKGAVQNQVVGAALFGYTKNEQLGGRIPNYPTDRTKIFCLPTDLVCDGTLFILPAHFLYGVDAAGPGPEFLVGQINE</sequence>
<keyword evidence="4" id="KW-0719">Serine esterase</keyword>